<sequence>MKASNTCSMDISACKPPTWDLSLIKNLLARGWDINSSLGKMGDAFIRAVVTNKTPLVAFLLNHGANPNLNLHGEEFTALEMTPKAKTDVEITSLFLQHGAVVQGRSAMLHAAQNNRVGIMEVLHDAGGSLIEMPHNSDIFEDRRSEADWDTPLRGAVEHGHAEL</sequence>
<name>A0A6A6X2V0_9PLEO</name>
<evidence type="ECO:0000313" key="1">
    <source>
        <dbReference type="EMBL" id="KAF2790528.1"/>
    </source>
</evidence>
<protein>
    <submittedName>
        <fullName evidence="1">Uncharacterized protein</fullName>
    </submittedName>
</protein>
<proteinExistence type="predicted"/>
<organism evidence="1 2">
    <name type="scientific">Melanomma pulvis-pyrius CBS 109.77</name>
    <dbReference type="NCBI Taxonomy" id="1314802"/>
    <lineage>
        <taxon>Eukaryota</taxon>
        <taxon>Fungi</taxon>
        <taxon>Dikarya</taxon>
        <taxon>Ascomycota</taxon>
        <taxon>Pezizomycotina</taxon>
        <taxon>Dothideomycetes</taxon>
        <taxon>Pleosporomycetidae</taxon>
        <taxon>Pleosporales</taxon>
        <taxon>Melanommataceae</taxon>
        <taxon>Melanomma</taxon>
    </lineage>
</organism>
<keyword evidence="2" id="KW-1185">Reference proteome</keyword>
<dbReference type="SUPFAM" id="SSF48403">
    <property type="entry name" value="Ankyrin repeat"/>
    <property type="match status" value="1"/>
</dbReference>
<reference evidence="1" key="1">
    <citation type="journal article" date="2020" name="Stud. Mycol.">
        <title>101 Dothideomycetes genomes: a test case for predicting lifestyles and emergence of pathogens.</title>
        <authorList>
            <person name="Haridas S."/>
            <person name="Albert R."/>
            <person name="Binder M."/>
            <person name="Bloem J."/>
            <person name="Labutti K."/>
            <person name="Salamov A."/>
            <person name="Andreopoulos B."/>
            <person name="Baker S."/>
            <person name="Barry K."/>
            <person name="Bills G."/>
            <person name="Bluhm B."/>
            <person name="Cannon C."/>
            <person name="Castanera R."/>
            <person name="Culley D."/>
            <person name="Daum C."/>
            <person name="Ezra D."/>
            <person name="Gonzalez J."/>
            <person name="Henrissat B."/>
            <person name="Kuo A."/>
            <person name="Liang C."/>
            <person name="Lipzen A."/>
            <person name="Lutzoni F."/>
            <person name="Magnuson J."/>
            <person name="Mondo S."/>
            <person name="Nolan M."/>
            <person name="Ohm R."/>
            <person name="Pangilinan J."/>
            <person name="Park H.-J."/>
            <person name="Ramirez L."/>
            <person name="Alfaro M."/>
            <person name="Sun H."/>
            <person name="Tritt A."/>
            <person name="Yoshinaga Y."/>
            <person name="Zwiers L.-H."/>
            <person name="Turgeon B."/>
            <person name="Goodwin S."/>
            <person name="Spatafora J."/>
            <person name="Crous P."/>
            <person name="Grigoriev I."/>
        </authorList>
    </citation>
    <scope>NUCLEOTIDE SEQUENCE</scope>
    <source>
        <strain evidence="1">CBS 109.77</strain>
    </source>
</reference>
<dbReference type="Gene3D" id="1.25.40.20">
    <property type="entry name" value="Ankyrin repeat-containing domain"/>
    <property type="match status" value="1"/>
</dbReference>
<evidence type="ECO:0000313" key="2">
    <source>
        <dbReference type="Proteomes" id="UP000799757"/>
    </source>
</evidence>
<gene>
    <name evidence="1" type="ORF">K505DRAFT_327507</name>
</gene>
<dbReference type="Proteomes" id="UP000799757">
    <property type="component" value="Unassembled WGS sequence"/>
</dbReference>
<dbReference type="InterPro" id="IPR036770">
    <property type="entry name" value="Ankyrin_rpt-contain_sf"/>
</dbReference>
<dbReference type="AlphaFoldDB" id="A0A6A6X2V0"/>
<dbReference type="OrthoDB" id="1722345at2759"/>
<dbReference type="EMBL" id="MU002068">
    <property type="protein sequence ID" value="KAF2790528.1"/>
    <property type="molecule type" value="Genomic_DNA"/>
</dbReference>
<accession>A0A6A6X2V0</accession>